<gene>
    <name evidence="3" type="ORF">MYCFIDRAFT_170379</name>
</gene>
<proteinExistence type="predicted"/>
<dbReference type="SMART" id="SM00353">
    <property type="entry name" value="HLH"/>
    <property type="match status" value="1"/>
</dbReference>
<dbReference type="HOGENOM" id="CLU_1310602_0_0_1"/>
<feature type="compositionally biased region" description="Basic and acidic residues" evidence="1">
    <location>
        <begin position="114"/>
        <end position="125"/>
    </location>
</feature>
<dbReference type="InterPro" id="IPR011598">
    <property type="entry name" value="bHLH_dom"/>
</dbReference>
<feature type="domain" description="BHLH" evidence="2">
    <location>
        <begin position="73"/>
        <end position="142"/>
    </location>
</feature>
<sequence length="210" mass="23126">MADSSASIRCFVDESTVSHGAWTGSTSELLNCRREVLYDSSFGSRCSMNGRSRESIRSEDASPLTPTRDSPSTHARPHAAVEQKYRRTLNSKLQQLNSSIPLTGKFAPPTGETAELRPDNEKSESAAKPAVLDKAIQYVAHLGASQRVAWGGRLLARPKHGQQARTSNAIVSDVLYLAFLEIDLGSYCPRKILRLLLNIESDSIQIHIQY</sequence>
<protein>
    <recommendedName>
        <fullName evidence="2">BHLH domain-containing protein</fullName>
    </recommendedName>
</protein>
<dbReference type="EMBL" id="KB446555">
    <property type="protein sequence ID" value="EME88804.1"/>
    <property type="molecule type" value="Genomic_DNA"/>
</dbReference>
<evidence type="ECO:0000313" key="4">
    <source>
        <dbReference type="Proteomes" id="UP000016932"/>
    </source>
</evidence>
<name>N1Q7S6_PSEFD</name>
<reference evidence="3 4" key="1">
    <citation type="journal article" date="2012" name="PLoS Pathog.">
        <title>Diverse lifestyles and strategies of plant pathogenesis encoded in the genomes of eighteen Dothideomycetes fungi.</title>
        <authorList>
            <person name="Ohm R.A."/>
            <person name="Feau N."/>
            <person name="Henrissat B."/>
            <person name="Schoch C.L."/>
            <person name="Horwitz B.A."/>
            <person name="Barry K.W."/>
            <person name="Condon B.J."/>
            <person name="Copeland A.C."/>
            <person name="Dhillon B."/>
            <person name="Glaser F."/>
            <person name="Hesse C.N."/>
            <person name="Kosti I."/>
            <person name="LaButti K."/>
            <person name="Lindquist E.A."/>
            <person name="Lucas S."/>
            <person name="Salamov A.A."/>
            <person name="Bradshaw R.E."/>
            <person name="Ciuffetti L."/>
            <person name="Hamelin R.C."/>
            <person name="Kema G.H.J."/>
            <person name="Lawrence C."/>
            <person name="Scott J.A."/>
            <person name="Spatafora J.W."/>
            <person name="Turgeon B.G."/>
            <person name="de Wit P.J.G.M."/>
            <person name="Zhong S."/>
            <person name="Goodwin S.B."/>
            <person name="Grigoriev I.V."/>
        </authorList>
    </citation>
    <scope>NUCLEOTIDE SEQUENCE [LARGE SCALE GENOMIC DNA]</scope>
    <source>
        <strain evidence="3 4">CIRAD86</strain>
    </source>
</reference>
<evidence type="ECO:0000313" key="3">
    <source>
        <dbReference type="EMBL" id="EME88804.1"/>
    </source>
</evidence>
<dbReference type="InterPro" id="IPR036638">
    <property type="entry name" value="HLH_DNA-bd_sf"/>
</dbReference>
<evidence type="ECO:0000256" key="1">
    <source>
        <dbReference type="SAM" id="MobiDB-lite"/>
    </source>
</evidence>
<dbReference type="SUPFAM" id="SSF47459">
    <property type="entry name" value="HLH, helix-loop-helix DNA-binding domain"/>
    <property type="match status" value="1"/>
</dbReference>
<feature type="region of interest" description="Disordered" evidence="1">
    <location>
        <begin position="47"/>
        <end position="80"/>
    </location>
</feature>
<dbReference type="GeneID" id="19332488"/>
<feature type="compositionally biased region" description="Polar residues" evidence="1">
    <location>
        <begin position="64"/>
        <end position="73"/>
    </location>
</feature>
<dbReference type="OrthoDB" id="2133190at2759"/>
<organism evidence="3 4">
    <name type="scientific">Pseudocercospora fijiensis (strain CIRAD86)</name>
    <name type="common">Black leaf streak disease fungus</name>
    <name type="synonym">Mycosphaerella fijiensis</name>
    <dbReference type="NCBI Taxonomy" id="383855"/>
    <lineage>
        <taxon>Eukaryota</taxon>
        <taxon>Fungi</taxon>
        <taxon>Dikarya</taxon>
        <taxon>Ascomycota</taxon>
        <taxon>Pezizomycotina</taxon>
        <taxon>Dothideomycetes</taxon>
        <taxon>Dothideomycetidae</taxon>
        <taxon>Mycosphaerellales</taxon>
        <taxon>Mycosphaerellaceae</taxon>
        <taxon>Pseudocercospora</taxon>
    </lineage>
</organism>
<accession>N1Q7S6</accession>
<dbReference type="RefSeq" id="XP_007921693.1">
    <property type="nucleotide sequence ID" value="XM_007923502.1"/>
</dbReference>
<evidence type="ECO:0000259" key="2">
    <source>
        <dbReference type="PROSITE" id="PS50888"/>
    </source>
</evidence>
<dbReference type="Pfam" id="PF00010">
    <property type="entry name" value="HLH"/>
    <property type="match status" value="1"/>
</dbReference>
<dbReference type="eggNOG" id="ENOG502TB7V">
    <property type="taxonomic scope" value="Eukaryota"/>
</dbReference>
<keyword evidence="4" id="KW-1185">Reference proteome</keyword>
<feature type="compositionally biased region" description="Basic and acidic residues" evidence="1">
    <location>
        <begin position="51"/>
        <end position="60"/>
    </location>
</feature>
<dbReference type="AlphaFoldDB" id="N1Q7S6"/>
<dbReference type="KEGG" id="pfj:MYCFIDRAFT_170379"/>
<dbReference type="PROSITE" id="PS50888">
    <property type="entry name" value="BHLH"/>
    <property type="match status" value="1"/>
</dbReference>
<dbReference type="Proteomes" id="UP000016932">
    <property type="component" value="Unassembled WGS sequence"/>
</dbReference>
<dbReference type="Gene3D" id="4.10.280.10">
    <property type="entry name" value="Helix-loop-helix DNA-binding domain"/>
    <property type="match status" value="1"/>
</dbReference>
<dbReference type="GO" id="GO:0046983">
    <property type="term" value="F:protein dimerization activity"/>
    <property type="evidence" value="ECO:0007669"/>
    <property type="project" value="InterPro"/>
</dbReference>
<dbReference type="VEuPathDB" id="FungiDB:MYCFIDRAFT_170379"/>
<feature type="region of interest" description="Disordered" evidence="1">
    <location>
        <begin position="100"/>
        <end position="127"/>
    </location>
</feature>